<protein>
    <recommendedName>
        <fullName evidence="5">F-box domain-containing protein</fullName>
    </recommendedName>
</protein>
<dbReference type="InterPro" id="IPR032675">
    <property type="entry name" value="LRR_dom_sf"/>
</dbReference>
<dbReference type="EMBL" id="JADFTS010000002">
    <property type="protein sequence ID" value="KAF9619611.1"/>
    <property type="molecule type" value="Genomic_DNA"/>
</dbReference>
<dbReference type="SUPFAM" id="SSF81383">
    <property type="entry name" value="F-box domain"/>
    <property type="match status" value="1"/>
</dbReference>
<dbReference type="PANTHER" id="PTHR31293:SF12">
    <property type="entry name" value="RNI-LIKE SUPERFAMILY PROTEIN"/>
    <property type="match status" value="1"/>
</dbReference>
<dbReference type="PANTHER" id="PTHR31293">
    <property type="entry name" value="RNI-LIKE SUPERFAMILY PROTEIN"/>
    <property type="match status" value="1"/>
</dbReference>
<reference evidence="3 4" key="1">
    <citation type="submission" date="2020-10" db="EMBL/GenBank/DDBJ databases">
        <title>The Coptis chinensis genome and diversification of protoberbering-type alkaloids.</title>
        <authorList>
            <person name="Wang B."/>
            <person name="Shu S."/>
            <person name="Song C."/>
            <person name="Liu Y."/>
        </authorList>
    </citation>
    <scope>NUCLEOTIDE SEQUENCE [LARGE SCALE GENOMIC DNA]</scope>
    <source>
        <strain evidence="3">HL-2020</strain>
        <tissue evidence="3">Leaf</tissue>
    </source>
</reference>
<dbReference type="Pfam" id="PF23622">
    <property type="entry name" value="LRR_At1g61320_AtMIF1"/>
    <property type="match status" value="1"/>
</dbReference>
<evidence type="ECO:0000313" key="4">
    <source>
        <dbReference type="Proteomes" id="UP000631114"/>
    </source>
</evidence>
<gene>
    <name evidence="3" type="ORF">IFM89_007932</name>
</gene>
<name>A0A835IKU1_9MAGN</name>
<dbReference type="InterPro" id="IPR055294">
    <property type="entry name" value="FBL60-like"/>
</dbReference>
<organism evidence="3 4">
    <name type="scientific">Coptis chinensis</name>
    <dbReference type="NCBI Taxonomy" id="261450"/>
    <lineage>
        <taxon>Eukaryota</taxon>
        <taxon>Viridiplantae</taxon>
        <taxon>Streptophyta</taxon>
        <taxon>Embryophyta</taxon>
        <taxon>Tracheophyta</taxon>
        <taxon>Spermatophyta</taxon>
        <taxon>Magnoliopsida</taxon>
        <taxon>Ranunculales</taxon>
        <taxon>Ranunculaceae</taxon>
        <taxon>Coptidoideae</taxon>
        <taxon>Coptis</taxon>
    </lineage>
</organism>
<comment type="caution">
    <text evidence="3">The sequence shown here is derived from an EMBL/GenBank/DDBJ whole genome shotgun (WGS) entry which is preliminary data.</text>
</comment>
<sequence length="421" mass="48579">MTMLQSQFDDQNVSVGVDRFIRLPLPLIYHIVSFLPVEEMVRTCVLSKGWRNVWSTVPSFHFNHDLYLSKEERDFFKFVESVLLRRDGLDIQKFSLSLGYKPRSGDSRVNSWIIYALRHNVQVLHISNDNTSIAWTPQIFTCESLREFKLHNEDLKLPTLISLPVLTTLHLSSVAILNGHLHVAFFSACPCLETLILEECEFVNCYTLTISASQLKNLRISGVVPDSVVISTPKLVSIEMIRIRNTSIRFTCELKFISDVNFDIELDQSSESTALLISTVRNAQSLTLSTLFLQPIYVELENDPSLFSCIQTPFSNLKWLKIGTLFSDNDIMLIKNLLRHSPQIEYVILGKYEDYEYTNQVELFEEEDMMSNCKLSHLKLVEIQGFRGYENEVKLVKFFLENATVLEQMFIMVSNSDKRRS</sequence>
<dbReference type="AlphaFoldDB" id="A0A835IKU1"/>
<keyword evidence="4" id="KW-1185">Reference proteome</keyword>
<accession>A0A835IKU1</accession>
<evidence type="ECO:0008006" key="5">
    <source>
        <dbReference type="Google" id="ProtNLM"/>
    </source>
</evidence>
<dbReference type="InterPro" id="IPR055357">
    <property type="entry name" value="LRR_At1g61320_AtMIF1"/>
</dbReference>
<dbReference type="Pfam" id="PF00646">
    <property type="entry name" value="F-box"/>
    <property type="match status" value="1"/>
</dbReference>
<feature type="domain" description="F-box" evidence="1">
    <location>
        <begin position="21"/>
        <end position="60"/>
    </location>
</feature>
<dbReference type="Gene3D" id="3.80.10.10">
    <property type="entry name" value="Ribonuclease Inhibitor"/>
    <property type="match status" value="1"/>
</dbReference>
<dbReference type="Proteomes" id="UP000631114">
    <property type="component" value="Unassembled WGS sequence"/>
</dbReference>
<dbReference type="SUPFAM" id="SSF52047">
    <property type="entry name" value="RNI-like"/>
    <property type="match status" value="1"/>
</dbReference>
<dbReference type="InterPro" id="IPR001810">
    <property type="entry name" value="F-box_dom"/>
</dbReference>
<dbReference type="InterPro" id="IPR036047">
    <property type="entry name" value="F-box-like_dom_sf"/>
</dbReference>
<evidence type="ECO:0000313" key="3">
    <source>
        <dbReference type="EMBL" id="KAF9619611.1"/>
    </source>
</evidence>
<feature type="domain" description="At1g61320/AtMIF1 LRR" evidence="2">
    <location>
        <begin position="83"/>
        <end position="420"/>
    </location>
</feature>
<evidence type="ECO:0000259" key="2">
    <source>
        <dbReference type="Pfam" id="PF23622"/>
    </source>
</evidence>
<evidence type="ECO:0000259" key="1">
    <source>
        <dbReference type="Pfam" id="PF00646"/>
    </source>
</evidence>
<dbReference type="OrthoDB" id="594804at2759"/>
<proteinExistence type="predicted"/>